<protein>
    <submittedName>
        <fullName evidence="2">Uncharacterized protein</fullName>
    </submittedName>
</protein>
<evidence type="ECO:0000313" key="3">
    <source>
        <dbReference type="Proteomes" id="UP001327560"/>
    </source>
</evidence>
<gene>
    <name evidence="2" type="ORF">Cni_G20455</name>
</gene>
<name>A0AAQ3QG86_9LILI</name>
<dbReference type="Proteomes" id="UP001327560">
    <property type="component" value="Chromosome 6"/>
</dbReference>
<evidence type="ECO:0000313" key="2">
    <source>
        <dbReference type="EMBL" id="WOL11691.1"/>
    </source>
</evidence>
<dbReference type="EMBL" id="CP136895">
    <property type="protein sequence ID" value="WOL11691.1"/>
    <property type="molecule type" value="Genomic_DNA"/>
</dbReference>
<accession>A0AAQ3QG86</accession>
<sequence>MDEFHLQEQLSFLNDPTTPAGSDHSLPIGPKSVVAGGGSNLFYPDLLCRSPTAAGTSYCFLTEWDGGQWEPPPNEAGQRAIVSSNGG</sequence>
<organism evidence="2 3">
    <name type="scientific">Canna indica</name>
    <name type="common">Indian-shot</name>
    <dbReference type="NCBI Taxonomy" id="4628"/>
    <lineage>
        <taxon>Eukaryota</taxon>
        <taxon>Viridiplantae</taxon>
        <taxon>Streptophyta</taxon>
        <taxon>Embryophyta</taxon>
        <taxon>Tracheophyta</taxon>
        <taxon>Spermatophyta</taxon>
        <taxon>Magnoliopsida</taxon>
        <taxon>Liliopsida</taxon>
        <taxon>Zingiberales</taxon>
        <taxon>Cannaceae</taxon>
        <taxon>Canna</taxon>
    </lineage>
</organism>
<feature type="region of interest" description="Disordered" evidence="1">
    <location>
        <begin position="68"/>
        <end position="87"/>
    </location>
</feature>
<dbReference type="AlphaFoldDB" id="A0AAQ3QG86"/>
<keyword evidence="3" id="KW-1185">Reference proteome</keyword>
<evidence type="ECO:0000256" key="1">
    <source>
        <dbReference type="SAM" id="MobiDB-lite"/>
    </source>
</evidence>
<proteinExistence type="predicted"/>
<reference evidence="2 3" key="1">
    <citation type="submission" date="2023-10" db="EMBL/GenBank/DDBJ databases">
        <title>Chromosome-scale genome assembly provides insights into flower coloration mechanisms of Canna indica.</title>
        <authorList>
            <person name="Li C."/>
        </authorList>
    </citation>
    <scope>NUCLEOTIDE SEQUENCE [LARGE SCALE GENOMIC DNA]</scope>
    <source>
        <tissue evidence="2">Flower</tissue>
    </source>
</reference>